<evidence type="ECO:0000256" key="3">
    <source>
        <dbReference type="ARBA" id="ARBA00022490"/>
    </source>
</evidence>
<comment type="similarity">
    <text evidence="14">Belongs to the mitochondrion-specific ribosomal protein mS27 family.</text>
</comment>
<dbReference type="InterPro" id="IPR019266">
    <property type="entry name" value="Ribosomal_mS27"/>
</dbReference>
<reference evidence="20" key="1">
    <citation type="journal article" date="2023" name="Science">
        <title>Genome structures resolve the early diversification of teleost fishes.</title>
        <authorList>
            <person name="Parey E."/>
            <person name="Louis A."/>
            <person name="Montfort J."/>
            <person name="Bouchez O."/>
            <person name="Roques C."/>
            <person name="Iampietro C."/>
            <person name="Lluch J."/>
            <person name="Castinel A."/>
            <person name="Donnadieu C."/>
            <person name="Desvignes T."/>
            <person name="Floi Bucao C."/>
            <person name="Jouanno E."/>
            <person name="Wen M."/>
            <person name="Mejri S."/>
            <person name="Dirks R."/>
            <person name="Jansen H."/>
            <person name="Henkel C."/>
            <person name="Chen W.J."/>
            <person name="Zahm M."/>
            <person name="Cabau C."/>
            <person name="Klopp C."/>
            <person name="Thompson A.W."/>
            <person name="Robinson-Rechavi M."/>
            <person name="Braasch I."/>
            <person name="Lecointre G."/>
            <person name="Bobe J."/>
            <person name="Postlethwait J.H."/>
            <person name="Berthelot C."/>
            <person name="Roest Crollius H."/>
            <person name="Guiguen Y."/>
        </authorList>
    </citation>
    <scope>NUCLEOTIDE SEQUENCE</scope>
    <source>
        <strain evidence="20">Concon-B</strain>
    </source>
</reference>
<evidence type="ECO:0000256" key="9">
    <source>
        <dbReference type="ARBA" id="ARBA00022946"/>
    </source>
</evidence>
<gene>
    <name evidence="20" type="ORF">COCON_G00169650</name>
</gene>
<keyword evidence="21" id="KW-1185">Reference proteome</keyword>
<keyword evidence="3" id="KW-0963">Cytoplasm</keyword>
<dbReference type="Pfam" id="PF10037">
    <property type="entry name" value="MRP-S27"/>
    <property type="match status" value="1"/>
</dbReference>
<dbReference type="InterPro" id="IPR034913">
    <property type="entry name" value="mS27/PTCD2"/>
</dbReference>
<keyword evidence="9" id="KW-0809">Transit peptide</keyword>
<keyword evidence="13" id="KW-0687">Ribonucleoprotein</keyword>
<feature type="coiled-coil region" evidence="18">
    <location>
        <begin position="384"/>
        <end position="418"/>
    </location>
</feature>
<dbReference type="Proteomes" id="UP001152803">
    <property type="component" value="Unassembled WGS sequence"/>
</dbReference>
<protein>
    <recommendedName>
        <fullName evidence="15">Small ribosomal subunit protein mS27</fullName>
    </recommendedName>
    <alternativeName>
        <fullName evidence="17">28S ribosomal protein S27, mitochondrial</fullName>
    </alternativeName>
    <alternativeName>
        <fullName evidence="16">Mitochondrial ribosomal protein S27</fullName>
    </alternativeName>
</protein>
<keyword evidence="5" id="KW-0699">rRNA-binding</keyword>
<evidence type="ECO:0000256" key="7">
    <source>
        <dbReference type="ARBA" id="ARBA00022845"/>
    </source>
</evidence>
<feature type="region of interest" description="Disordered" evidence="19">
    <location>
        <begin position="305"/>
        <end position="325"/>
    </location>
</feature>
<dbReference type="GO" id="GO:0019843">
    <property type="term" value="F:rRNA binding"/>
    <property type="evidence" value="ECO:0007669"/>
    <property type="project" value="UniProtKB-KW"/>
</dbReference>
<dbReference type="GO" id="GO:0000049">
    <property type="term" value="F:tRNA binding"/>
    <property type="evidence" value="ECO:0007669"/>
    <property type="project" value="UniProtKB-KW"/>
</dbReference>
<organism evidence="20 21">
    <name type="scientific">Conger conger</name>
    <name type="common">Conger eel</name>
    <name type="synonym">Muraena conger</name>
    <dbReference type="NCBI Taxonomy" id="82655"/>
    <lineage>
        <taxon>Eukaryota</taxon>
        <taxon>Metazoa</taxon>
        <taxon>Chordata</taxon>
        <taxon>Craniata</taxon>
        <taxon>Vertebrata</taxon>
        <taxon>Euteleostomi</taxon>
        <taxon>Actinopterygii</taxon>
        <taxon>Neopterygii</taxon>
        <taxon>Teleostei</taxon>
        <taxon>Anguilliformes</taxon>
        <taxon>Congridae</taxon>
        <taxon>Conger</taxon>
    </lineage>
</organism>
<evidence type="ECO:0000256" key="6">
    <source>
        <dbReference type="ARBA" id="ARBA00022737"/>
    </source>
</evidence>
<dbReference type="PANTHER" id="PTHR21393:SF0">
    <property type="entry name" value="SMALL RIBOSOMAL SUBUNIT PROTEIN MS27"/>
    <property type="match status" value="1"/>
</dbReference>
<evidence type="ECO:0000256" key="13">
    <source>
        <dbReference type="ARBA" id="ARBA00023274"/>
    </source>
</evidence>
<evidence type="ECO:0000256" key="8">
    <source>
        <dbReference type="ARBA" id="ARBA00022884"/>
    </source>
</evidence>
<evidence type="ECO:0000256" key="2">
    <source>
        <dbReference type="ARBA" id="ARBA00004496"/>
    </source>
</evidence>
<dbReference type="GO" id="GO:0005743">
    <property type="term" value="C:mitochondrial inner membrane"/>
    <property type="evidence" value="ECO:0007669"/>
    <property type="project" value="UniProtKB-ARBA"/>
</dbReference>
<evidence type="ECO:0000313" key="20">
    <source>
        <dbReference type="EMBL" id="KAJ8261242.1"/>
    </source>
</evidence>
<evidence type="ECO:0000256" key="15">
    <source>
        <dbReference type="ARBA" id="ARBA00069223"/>
    </source>
</evidence>
<evidence type="ECO:0000256" key="12">
    <source>
        <dbReference type="ARBA" id="ARBA00023128"/>
    </source>
</evidence>
<evidence type="ECO:0000256" key="16">
    <source>
        <dbReference type="ARBA" id="ARBA00074987"/>
    </source>
</evidence>
<name>A0A9Q1HSD6_CONCO</name>
<dbReference type="OrthoDB" id="19830at2759"/>
<keyword evidence="6" id="KW-0677">Repeat</keyword>
<evidence type="ECO:0000256" key="17">
    <source>
        <dbReference type="ARBA" id="ARBA00075386"/>
    </source>
</evidence>
<sequence length="419" mass="47332">MKMYYSKMAASMLQRCVLFARVSAKCKTPVFTVRRCLLSASYLDAKIWEQRKEDPHSLAQLAALMDRTYEKKFPVSSLTISRFVDNISSKEEVDQADYYLYKFRHSPNCWYLRDWTIHSWVRKGLKYGARDKVLYTIKNKVQYGIFPDELTFNLLIDSFLKEEDYKGAWAVVEEAMLLEAFELPSTQVLSLYALAKYLETKPELSWQEERSVGAALLIAGLKQDNSSGRSAQLLGCALLGKVEMARGIRAVFQHMPLIWTPGYLNRALAVMENVCSGTPDVKLSKEALDCLEAVLRDLGPVSEVDAAQGDEDAGGVPDASVDEEDQLEREKLPEYAGRFQALRTELQSQGRVDPGGLQALVSALAQAELGAAEEADGELYSRKVQEWEEERLMLVQREQELREKARQEQQARKAAKASA</sequence>
<dbReference type="FunFam" id="1.25.40.10:FF:000232">
    <property type="entry name" value="28S ribosomal protein S27, mitochondrial"/>
    <property type="match status" value="1"/>
</dbReference>
<dbReference type="AlphaFoldDB" id="A0A9Q1HSD6"/>
<keyword evidence="8" id="KW-0694">RNA-binding</keyword>
<keyword evidence="12" id="KW-0496">Mitochondrion</keyword>
<dbReference type="GO" id="GO:0006417">
    <property type="term" value="P:regulation of translation"/>
    <property type="evidence" value="ECO:0007669"/>
    <property type="project" value="UniProtKB-KW"/>
</dbReference>
<evidence type="ECO:0000256" key="1">
    <source>
        <dbReference type="ARBA" id="ARBA00004173"/>
    </source>
</evidence>
<keyword evidence="7" id="KW-0810">Translation regulation</keyword>
<evidence type="ECO:0000256" key="10">
    <source>
        <dbReference type="ARBA" id="ARBA00022980"/>
    </source>
</evidence>
<proteinExistence type="inferred from homology"/>
<comment type="caution">
    <text evidence="20">The sequence shown here is derived from an EMBL/GenBank/DDBJ whole genome shotgun (WGS) entry which is preliminary data.</text>
</comment>
<evidence type="ECO:0000256" key="14">
    <source>
        <dbReference type="ARBA" id="ARBA00061536"/>
    </source>
</evidence>
<comment type="subcellular location">
    <subcellularLocation>
        <location evidence="2">Cytoplasm</location>
    </subcellularLocation>
    <subcellularLocation>
        <location evidence="1">Mitochondrion</location>
    </subcellularLocation>
</comment>
<evidence type="ECO:0000256" key="11">
    <source>
        <dbReference type="ARBA" id="ARBA00023054"/>
    </source>
</evidence>
<keyword evidence="4" id="KW-0820">tRNA-binding</keyword>
<dbReference type="PANTHER" id="PTHR21393">
    <property type="entry name" value="MITOCHONDRIAL 28S RIBOSOMAL PROTEIN S27"/>
    <property type="match status" value="1"/>
</dbReference>
<evidence type="ECO:0000256" key="19">
    <source>
        <dbReference type="SAM" id="MobiDB-lite"/>
    </source>
</evidence>
<keyword evidence="10" id="KW-0689">Ribosomal protein</keyword>
<accession>A0A9Q1HSD6</accession>
<evidence type="ECO:0000256" key="5">
    <source>
        <dbReference type="ARBA" id="ARBA00022730"/>
    </source>
</evidence>
<keyword evidence="11 18" id="KW-0175">Coiled coil</keyword>
<evidence type="ECO:0000256" key="18">
    <source>
        <dbReference type="SAM" id="Coils"/>
    </source>
</evidence>
<evidence type="ECO:0000256" key="4">
    <source>
        <dbReference type="ARBA" id="ARBA00022555"/>
    </source>
</evidence>
<evidence type="ECO:0000313" key="21">
    <source>
        <dbReference type="Proteomes" id="UP001152803"/>
    </source>
</evidence>
<dbReference type="EMBL" id="JAFJMO010000012">
    <property type="protein sequence ID" value="KAJ8261242.1"/>
    <property type="molecule type" value="Genomic_DNA"/>
</dbReference>
<dbReference type="GO" id="GO:0005763">
    <property type="term" value="C:mitochondrial small ribosomal subunit"/>
    <property type="evidence" value="ECO:0007669"/>
    <property type="project" value="UniProtKB-ARBA"/>
</dbReference>